<dbReference type="Proteomes" id="UP000281553">
    <property type="component" value="Unassembled WGS sequence"/>
</dbReference>
<evidence type="ECO:0000259" key="1">
    <source>
        <dbReference type="PROSITE" id="PS50878"/>
    </source>
</evidence>
<dbReference type="AlphaFoldDB" id="A0A3P7L3D4"/>
<proteinExistence type="predicted"/>
<organism evidence="2 3">
    <name type="scientific">Dibothriocephalus latus</name>
    <name type="common">Fish tapeworm</name>
    <name type="synonym">Diphyllobothrium latum</name>
    <dbReference type="NCBI Taxonomy" id="60516"/>
    <lineage>
        <taxon>Eukaryota</taxon>
        <taxon>Metazoa</taxon>
        <taxon>Spiralia</taxon>
        <taxon>Lophotrochozoa</taxon>
        <taxon>Platyhelminthes</taxon>
        <taxon>Cestoda</taxon>
        <taxon>Eucestoda</taxon>
        <taxon>Diphyllobothriidea</taxon>
        <taxon>Diphyllobothriidae</taxon>
        <taxon>Dibothriocephalus</taxon>
    </lineage>
</organism>
<dbReference type="PROSITE" id="PS50878">
    <property type="entry name" value="RT_POL"/>
    <property type="match status" value="1"/>
</dbReference>
<evidence type="ECO:0000313" key="2">
    <source>
        <dbReference type="EMBL" id="VDN11865.1"/>
    </source>
</evidence>
<dbReference type="InterPro" id="IPR043502">
    <property type="entry name" value="DNA/RNA_pol_sf"/>
</dbReference>
<sequence length="140" mass="15846">MCTHMYTTFVDLSKQFDTVNRSGLYKIMQKFELPEHFTRTVCQLYDGMIVLVTDDGMVPEAFAVTNGVKQGCVLSPTLLSLMFSAMLTDAYRDGRPGIPINYRTDGHLFKIRLMQAPTRVFTTTVHDMLFADNCTLNTTT</sequence>
<keyword evidence="3" id="KW-1185">Reference proteome</keyword>
<dbReference type="InterPro" id="IPR000477">
    <property type="entry name" value="RT_dom"/>
</dbReference>
<dbReference type="PANTHER" id="PTHR47027:SF26">
    <property type="entry name" value="REVERSE TRANSCRIPTASE DOMAIN-CONTAINING PROTEIN"/>
    <property type="match status" value="1"/>
</dbReference>
<dbReference type="PANTHER" id="PTHR47027">
    <property type="entry name" value="REVERSE TRANSCRIPTASE DOMAIN-CONTAINING PROTEIN"/>
    <property type="match status" value="1"/>
</dbReference>
<evidence type="ECO:0000313" key="3">
    <source>
        <dbReference type="Proteomes" id="UP000281553"/>
    </source>
</evidence>
<name>A0A3P7L3D4_DIBLA</name>
<reference evidence="2 3" key="1">
    <citation type="submission" date="2018-11" db="EMBL/GenBank/DDBJ databases">
        <authorList>
            <consortium name="Pathogen Informatics"/>
        </authorList>
    </citation>
    <scope>NUCLEOTIDE SEQUENCE [LARGE SCALE GENOMIC DNA]</scope>
</reference>
<gene>
    <name evidence="2" type="ORF">DILT_LOCUS7696</name>
</gene>
<dbReference type="OrthoDB" id="6240711at2759"/>
<protein>
    <recommendedName>
        <fullName evidence="1">Reverse transcriptase domain-containing protein</fullName>
    </recommendedName>
</protein>
<dbReference type="Pfam" id="PF00078">
    <property type="entry name" value="RVT_1"/>
    <property type="match status" value="1"/>
</dbReference>
<accession>A0A3P7L3D4</accession>
<dbReference type="SUPFAM" id="SSF56672">
    <property type="entry name" value="DNA/RNA polymerases"/>
    <property type="match status" value="1"/>
</dbReference>
<feature type="domain" description="Reverse transcriptase" evidence="1">
    <location>
        <begin position="1"/>
        <end position="140"/>
    </location>
</feature>
<dbReference type="EMBL" id="UYRU01052432">
    <property type="protein sequence ID" value="VDN11865.1"/>
    <property type="molecule type" value="Genomic_DNA"/>
</dbReference>